<evidence type="ECO:0000256" key="5">
    <source>
        <dbReference type="ARBA" id="ARBA00023040"/>
    </source>
</evidence>
<dbReference type="PROSITE" id="PS00237">
    <property type="entry name" value="G_PROTEIN_RECEP_F1_1"/>
    <property type="match status" value="1"/>
</dbReference>
<keyword evidence="8 9" id="KW-0807">Transducer</keyword>
<evidence type="ECO:0000256" key="11">
    <source>
        <dbReference type="SAM" id="Phobius"/>
    </source>
</evidence>
<protein>
    <recommendedName>
        <fullName evidence="12">G-protein coupled receptors family 1 profile domain-containing protein</fullName>
    </recommendedName>
</protein>
<evidence type="ECO:0000256" key="9">
    <source>
        <dbReference type="RuleBase" id="RU000688"/>
    </source>
</evidence>
<feature type="transmembrane region" description="Helical" evidence="11">
    <location>
        <begin position="321"/>
        <end position="345"/>
    </location>
</feature>
<dbReference type="Proteomes" id="UP001187531">
    <property type="component" value="Unassembled WGS sequence"/>
</dbReference>
<evidence type="ECO:0000259" key="12">
    <source>
        <dbReference type="PROSITE" id="PS50262"/>
    </source>
</evidence>
<feature type="transmembrane region" description="Helical" evidence="11">
    <location>
        <begin position="174"/>
        <end position="197"/>
    </location>
</feature>
<feature type="transmembrane region" description="Helical" evidence="11">
    <location>
        <begin position="242"/>
        <end position="266"/>
    </location>
</feature>
<accession>A0AA88IRI2</accession>
<dbReference type="InterPro" id="IPR000276">
    <property type="entry name" value="GPCR_Rhodpsn"/>
</dbReference>
<dbReference type="Gene3D" id="1.20.1070.10">
    <property type="entry name" value="Rhodopsin 7-helix transmembrane proteins"/>
    <property type="match status" value="1"/>
</dbReference>
<keyword evidence="4 11" id="KW-1133">Transmembrane helix</keyword>
<dbReference type="Pfam" id="PF00001">
    <property type="entry name" value="7tm_1"/>
    <property type="match status" value="1"/>
</dbReference>
<dbReference type="CDD" id="cd00637">
    <property type="entry name" value="7tm_classA_rhodopsin-like"/>
    <property type="match status" value="1"/>
</dbReference>
<evidence type="ECO:0000256" key="3">
    <source>
        <dbReference type="ARBA" id="ARBA00022692"/>
    </source>
</evidence>
<feature type="compositionally biased region" description="Basic and acidic residues" evidence="10">
    <location>
        <begin position="418"/>
        <end position="428"/>
    </location>
</feature>
<evidence type="ECO:0000313" key="13">
    <source>
        <dbReference type="EMBL" id="KAK2725447.1"/>
    </source>
</evidence>
<evidence type="ECO:0000256" key="2">
    <source>
        <dbReference type="ARBA" id="ARBA00010663"/>
    </source>
</evidence>
<evidence type="ECO:0000256" key="8">
    <source>
        <dbReference type="ARBA" id="ARBA00023224"/>
    </source>
</evidence>
<sequence length="428" mass="47528">MPIYHSPVETYGQFENISLDDLCSLQQNYTLLESEDDYGLIILLPAGERVVPTWFKCLLGSLYILCILWAVPGNLQTIYRAISNSKKWTSTNILVATLAVTDLLTLCSTVPTEMTYFLTRYQAWAFDSAACPGLTFLQNSAILLNAAVLCLIAWDRYRGVVNALTTGSTRNPRLMLILIAASAVVCFVVSAPTIFYWETYEFLVATEKPPYIDFCGVYRWCAANQRIRQTDPNSLPAYYTSLFVFIFVPLMSVYIVFYVEIIRFLWLRKPVGNNAVGRQRKKRIATALFILIAAFCICRMPIWIFILITMVTTVPNSIENIILKCCLAFLSVVNTGLNPHLYMVIGDPLKNKRRKKCMSAFCKIVCFCCSENAVGEGSTSISTSGDNSGAKAGDGNPGMDSNIQKETVVQTLSASASSEKDAAEPAAE</sequence>
<evidence type="ECO:0000313" key="14">
    <source>
        <dbReference type="Proteomes" id="UP001187531"/>
    </source>
</evidence>
<dbReference type="PROSITE" id="PS50262">
    <property type="entry name" value="G_PROTEIN_RECEP_F1_2"/>
    <property type="match status" value="1"/>
</dbReference>
<dbReference type="InterPro" id="IPR017452">
    <property type="entry name" value="GPCR_Rhodpsn_7TM"/>
</dbReference>
<feature type="region of interest" description="Disordered" evidence="10">
    <location>
        <begin position="379"/>
        <end position="404"/>
    </location>
</feature>
<keyword evidence="7 9" id="KW-0675">Receptor</keyword>
<feature type="region of interest" description="Disordered" evidence="10">
    <location>
        <begin position="409"/>
        <end position="428"/>
    </location>
</feature>
<evidence type="ECO:0000256" key="1">
    <source>
        <dbReference type="ARBA" id="ARBA00004141"/>
    </source>
</evidence>
<dbReference type="SUPFAM" id="SSF81321">
    <property type="entry name" value="Family A G protein-coupled receptor-like"/>
    <property type="match status" value="1"/>
</dbReference>
<evidence type="ECO:0000256" key="7">
    <source>
        <dbReference type="ARBA" id="ARBA00023170"/>
    </source>
</evidence>
<keyword evidence="14" id="KW-1185">Reference proteome</keyword>
<dbReference type="EMBL" id="JAVRJZ010000002">
    <property type="protein sequence ID" value="KAK2725447.1"/>
    <property type="molecule type" value="Genomic_DNA"/>
</dbReference>
<feature type="transmembrane region" description="Helical" evidence="11">
    <location>
        <begin position="53"/>
        <end position="72"/>
    </location>
</feature>
<dbReference type="GO" id="GO:0004930">
    <property type="term" value="F:G protein-coupled receptor activity"/>
    <property type="evidence" value="ECO:0007669"/>
    <property type="project" value="UniProtKB-KW"/>
</dbReference>
<feature type="transmembrane region" description="Helical" evidence="11">
    <location>
        <begin position="93"/>
        <end position="116"/>
    </location>
</feature>
<proteinExistence type="inferred from homology"/>
<feature type="transmembrane region" description="Helical" evidence="11">
    <location>
        <begin position="136"/>
        <end position="154"/>
    </location>
</feature>
<name>A0AA88IRI2_ARTSF</name>
<organism evidence="13 14">
    <name type="scientific">Artemia franciscana</name>
    <name type="common">Brine shrimp</name>
    <name type="synonym">Artemia sanfranciscana</name>
    <dbReference type="NCBI Taxonomy" id="6661"/>
    <lineage>
        <taxon>Eukaryota</taxon>
        <taxon>Metazoa</taxon>
        <taxon>Ecdysozoa</taxon>
        <taxon>Arthropoda</taxon>
        <taxon>Crustacea</taxon>
        <taxon>Branchiopoda</taxon>
        <taxon>Anostraca</taxon>
        <taxon>Artemiidae</taxon>
        <taxon>Artemia</taxon>
    </lineage>
</organism>
<gene>
    <name evidence="13" type="ORF">QYM36_000065</name>
</gene>
<comment type="subcellular location">
    <subcellularLocation>
        <location evidence="1">Membrane</location>
        <topology evidence="1">Multi-pass membrane protein</topology>
    </subcellularLocation>
</comment>
<keyword evidence="5 9" id="KW-0297">G-protein coupled receptor</keyword>
<dbReference type="PANTHER" id="PTHR45695:SF9">
    <property type="entry name" value="LEUCOKININ RECEPTOR"/>
    <property type="match status" value="1"/>
</dbReference>
<comment type="caution">
    <text evidence="13">The sequence shown here is derived from an EMBL/GenBank/DDBJ whole genome shotgun (WGS) entry which is preliminary data.</text>
</comment>
<dbReference type="PRINTS" id="PR00237">
    <property type="entry name" value="GPCRRHODOPSN"/>
</dbReference>
<comment type="similarity">
    <text evidence="2 9">Belongs to the G-protein coupled receptor 1 family.</text>
</comment>
<evidence type="ECO:0000256" key="10">
    <source>
        <dbReference type="SAM" id="MobiDB-lite"/>
    </source>
</evidence>
<dbReference type="GO" id="GO:0005886">
    <property type="term" value="C:plasma membrane"/>
    <property type="evidence" value="ECO:0007669"/>
    <property type="project" value="TreeGrafter"/>
</dbReference>
<reference evidence="13" key="1">
    <citation type="submission" date="2023-07" db="EMBL/GenBank/DDBJ databases">
        <title>Chromosome-level genome assembly of Artemia franciscana.</title>
        <authorList>
            <person name="Jo E."/>
        </authorList>
    </citation>
    <scope>NUCLEOTIDE SEQUENCE</scope>
    <source>
        <tissue evidence="13">Whole body</tissue>
    </source>
</reference>
<evidence type="ECO:0000256" key="6">
    <source>
        <dbReference type="ARBA" id="ARBA00023136"/>
    </source>
</evidence>
<feature type="domain" description="G-protein coupled receptors family 1 profile" evidence="12">
    <location>
        <begin position="73"/>
        <end position="342"/>
    </location>
</feature>
<dbReference type="AlphaFoldDB" id="A0AA88IRI2"/>
<keyword evidence="6 11" id="KW-0472">Membrane</keyword>
<keyword evidence="3 9" id="KW-0812">Transmembrane</keyword>
<dbReference type="PANTHER" id="PTHR45695">
    <property type="entry name" value="LEUCOKININ RECEPTOR-RELATED"/>
    <property type="match status" value="1"/>
</dbReference>
<feature type="transmembrane region" description="Helical" evidence="11">
    <location>
        <begin position="287"/>
        <end position="309"/>
    </location>
</feature>
<evidence type="ECO:0000256" key="4">
    <source>
        <dbReference type="ARBA" id="ARBA00022989"/>
    </source>
</evidence>